<dbReference type="Pfam" id="PF22747">
    <property type="entry name" value="Zn_ribbon_DUF2089"/>
    <property type="match status" value="1"/>
</dbReference>
<dbReference type="RefSeq" id="WP_268007573.1">
    <property type="nucleotide sequence ID" value="NZ_BSUT01000001.1"/>
</dbReference>
<dbReference type="Proteomes" id="UP001164761">
    <property type="component" value="Chromosome"/>
</dbReference>
<protein>
    <submittedName>
        <fullName evidence="3">DUF2089 domain-containing protein</fullName>
    </submittedName>
</protein>
<name>A0ABY6ZMH8_9BACL</name>
<evidence type="ECO:0000313" key="4">
    <source>
        <dbReference type="Proteomes" id="UP001164761"/>
    </source>
</evidence>
<evidence type="ECO:0000313" key="3">
    <source>
        <dbReference type="EMBL" id="WAH43687.1"/>
    </source>
</evidence>
<evidence type="ECO:0000259" key="2">
    <source>
        <dbReference type="Pfam" id="PF22747"/>
    </source>
</evidence>
<reference evidence="3" key="1">
    <citation type="submission" date="2022-08" db="EMBL/GenBank/DDBJ databases">
        <title>Alicyclobacillus fastidiosus DSM 17978, complete genome.</title>
        <authorList>
            <person name="Wang Q."/>
            <person name="Cai R."/>
            <person name="Wang Z."/>
        </authorList>
    </citation>
    <scope>NUCLEOTIDE SEQUENCE</scope>
    <source>
        <strain evidence="3">DSM 17978</strain>
    </source>
</reference>
<proteinExistence type="predicted"/>
<feature type="domain" description="DUF2089" evidence="1">
    <location>
        <begin position="44"/>
        <end position="86"/>
    </location>
</feature>
<organism evidence="3 4">
    <name type="scientific">Alicyclobacillus fastidiosus</name>
    <dbReference type="NCBI Taxonomy" id="392011"/>
    <lineage>
        <taxon>Bacteria</taxon>
        <taxon>Bacillati</taxon>
        <taxon>Bacillota</taxon>
        <taxon>Bacilli</taxon>
        <taxon>Bacillales</taxon>
        <taxon>Alicyclobacillaceae</taxon>
        <taxon>Alicyclobacillus</taxon>
    </lineage>
</organism>
<dbReference type="InterPro" id="IPR053957">
    <property type="entry name" value="DUF2089_Zn_ribbon"/>
</dbReference>
<dbReference type="InterPro" id="IPR018658">
    <property type="entry name" value="DUF2089"/>
</dbReference>
<dbReference type="Pfam" id="PF09862">
    <property type="entry name" value="DUF2089"/>
    <property type="match status" value="1"/>
</dbReference>
<gene>
    <name evidence="3" type="ORF">NZD89_10045</name>
</gene>
<keyword evidence="4" id="KW-1185">Reference proteome</keyword>
<dbReference type="EMBL" id="CP104067">
    <property type="protein sequence ID" value="WAH43687.1"/>
    <property type="molecule type" value="Genomic_DNA"/>
</dbReference>
<accession>A0ABY6ZMH8</accession>
<dbReference type="Gene3D" id="1.10.10.2840">
    <property type="entry name" value="PucR C-terminal helix-turn-helix domain"/>
    <property type="match status" value="1"/>
</dbReference>
<sequence>MANIPLRCPSCEAAMHVTELQCPSCDTRVQGHFSVTPILHLPVSQLAFVEVFLKCRGNIREVERELGVSYPTVRARLDEVVQSLGYAPSKSDESTAGLDAIRQFENGELSFEETLEKLRKG</sequence>
<dbReference type="InterPro" id="IPR042070">
    <property type="entry name" value="PucR_C-HTH_sf"/>
</dbReference>
<evidence type="ECO:0000259" key="1">
    <source>
        <dbReference type="Pfam" id="PF09862"/>
    </source>
</evidence>
<feature type="domain" description="DUF2089" evidence="2">
    <location>
        <begin position="8"/>
        <end position="37"/>
    </location>
</feature>